<reference evidence="2" key="2">
    <citation type="submission" date="2018-05" db="EMBL/GenBank/DDBJ databases">
        <title>OgluRS3 (Oryza glumaepatula Reference Sequence Version 3).</title>
        <authorList>
            <person name="Zhang J."/>
            <person name="Kudrna D."/>
            <person name="Lee S."/>
            <person name="Talag J."/>
            <person name="Welchert J."/>
            <person name="Wing R.A."/>
        </authorList>
    </citation>
    <scope>NUCLEOTIDE SEQUENCE [LARGE SCALE GENOMIC DNA]</scope>
</reference>
<evidence type="ECO:0000313" key="3">
    <source>
        <dbReference type="Proteomes" id="UP000026961"/>
    </source>
</evidence>
<evidence type="ECO:0000313" key="2">
    <source>
        <dbReference type="EnsemblPlants" id="OGLUM02G11730.1"/>
    </source>
</evidence>
<accession>A0A0D9YQ98</accession>
<organism evidence="2">
    <name type="scientific">Oryza glumipatula</name>
    <dbReference type="NCBI Taxonomy" id="40148"/>
    <lineage>
        <taxon>Eukaryota</taxon>
        <taxon>Viridiplantae</taxon>
        <taxon>Streptophyta</taxon>
        <taxon>Embryophyta</taxon>
        <taxon>Tracheophyta</taxon>
        <taxon>Spermatophyta</taxon>
        <taxon>Magnoliopsida</taxon>
        <taxon>Liliopsida</taxon>
        <taxon>Poales</taxon>
        <taxon>Poaceae</taxon>
        <taxon>BOP clade</taxon>
        <taxon>Oryzoideae</taxon>
        <taxon>Oryzeae</taxon>
        <taxon>Oryzinae</taxon>
        <taxon>Oryza</taxon>
    </lineage>
</organism>
<name>A0A0D9YQ98_9ORYZ</name>
<keyword evidence="1" id="KW-0472">Membrane</keyword>
<feature type="transmembrane region" description="Helical" evidence="1">
    <location>
        <begin position="6"/>
        <end position="24"/>
    </location>
</feature>
<feature type="transmembrane region" description="Helical" evidence="1">
    <location>
        <begin position="45"/>
        <end position="62"/>
    </location>
</feature>
<evidence type="ECO:0000256" key="1">
    <source>
        <dbReference type="SAM" id="Phobius"/>
    </source>
</evidence>
<protein>
    <submittedName>
        <fullName evidence="2">Uncharacterized protein</fullName>
    </submittedName>
</protein>
<proteinExistence type="predicted"/>
<reference evidence="2" key="1">
    <citation type="submission" date="2015-04" db="UniProtKB">
        <authorList>
            <consortium name="EnsemblPlants"/>
        </authorList>
    </citation>
    <scope>IDENTIFICATION</scope>
</reference>
<dbReference type="AlphaFoldDB" id="A0A0D9YQ98"/>
<keyword evidence="1" id="KW-0812">Transmembrane</keyword>
<sequence length="70" mass="8287">MTGNENVLMIFIGTTETLVVWMQFSLNSSSKRSNIILGTWRIKMINIYSELFMMLYLQLLNFKTDEREKC</sequence>
<keyword evidence="3" id="KW-1185">Reference proteome</keyword>
<dbReference type="EnsemblPlants" id="OGLUM02G11730.1">
    <property type="protein sequence ID" value="OGLUM02G11730.1"/>
    <property type="gene ID" value="OGLUM02G11730"/>
</dbReference>
<dbReference type="Gramene" id="OGLUM02G11730.1">
    <property type="protein sequence ID" value="OGLUM02G11730.1"/>
    <property type="gene ID" value="OGLUM02G11730"/>
</dbReference>
<dbReference type="HOGENOM" id="CLU_2761889_0_0_1"/>
<dbReference type="Proteomes" id="UP000026961">
    <property type="component" value="Chromosome 2"/>
</dbReference>
<keyword evidence="1" id="KW-1133">Transmembrane helix</keyword>